<keyword evidence="10" id="KW-0902">Two-component regulatory system</keyword>
<evidence type="ECO:0000313" key="15">
    <source>
        <dbReference type="EMBL" id="MBC3916979.1"/>
    </source>
</evidence>
<accession>A0ABR6ZN15</accession>
<dbReference type="Pfam" id="PF02518">
    <property type="entry name" value="HATPase_c"/>
    <property type="match status" value="1"/>
</dbReference>
<dbReference type="InterPro" id="IPR003594">
    <property type="entry name" value="HATPase_dom"/>
</dbReference>
<dbReference type="InterPro" id="IPR000014">
    <property type="entry name" value="PAS"/>
</dbReference>
<dbReference type="InterPro" id="IPR003661">
    <property type="entry name" value="HisK_dim/P_dom"/>
</dbReference>
<dbReference type="CDD" id="cd18774">
    <property type="entry name" value="PDC2_HK_sensor"/>
    <property type="match status" value="1"/>
</dbReference>
<dbReference type="Proteomes" id="UP000650424">
    <property type="component" value="Unassembled WGS sequence"/>
</dbReference>
<dbReference type="InterPro" id="IPR036097">
    <property type="entry name" value="HisK_dim/P_sf"/>
</dbReference>
<evidence type="ECO:0000256" key="6">
    <source>
        <dbReference type="ARBA" id="ARBA00022679"/>
    </source>
</evidence>
<evidence type="ECO:0000256" key="1">
    <source>
        <dbReference type="ARBA" id="ARBA00000085"/>
    </source>
</evidence>
<feature type="domain" description="Histidine kinase" evidence="13">
    <location>
        <begin position="541"/>
        <end position="760"/>
    </location>
</feature>
<dbReference type="CDD" id="cd12914">
    <property type="entry name" value="PDC1_DGC_like"/>
    <property type="match status" value="1"/>
</dbReference>
<evidence type="ECO:0000256" key="4">
    <source>
        <dbReference type="ARBA" id="ARBA00022475"/>
    </source>
</evidence>
<evidence type="ECO:0000313" key="16">
    <source>
        <dbReference type="Proteomes" id="UP000650424"/>
    </source>
</evidence>
<proteinExistence type="predicted"/>
<dbReference type="PROSITE" id="PS50109">
    <property type="entry name" value="HIS_KIN"/>
    <property type="match status" value="1"/>
</dbReference>
<dbReference type="Pfam" id="PF00512">
    <property type="entry name" value="HisKA"/>
    <property type="match status" value="1"/>
</dbReference>
<keyword evidence="16" id="KW-1185">Reference proteome</keyword>
<dbReference type="CDD" id="cd16922">
    <property type="entry name" value="HATPase_EvgS-ArcB-TorS-like"/>
    <property type="match status" value="1"/>
</dbReference>
<dbReference type="Gene3D" id="3.30.565.10">
    <property type="entry name" value="Histidine kinase-like ATPase, C-terminal domain"/>
    <property type="match status" value="1"/>
</dbReference>
<dbReference type="EC" id="2.7.13.3" evidence="3"/>
<keyword evidence="11 12" id="KW-0472">Membrane</keyword>
<keyword evidence="6" id="KW-0808">Transferase</keyword>
<dbReference type="Pfam" id="PF08448">
    <property type="entry name" value="PAS_4"/>
    <property type="match status" value="1"/>
</dbReference>
<dbReference type="PROSITE" id="PS50112">
    <property type="entry name" value="PAS"/>
    <property type="match status" value="1"/>
</dbReference>
<dbReference type="InterPro" id="IPR035965">
    <property type="entry name" value="PAS-like_dom_sf"/>
</dbReference>
<dbReference type="RefSeq" id="WP_186946196.1">
    <property type="nucleotide sequence ID" value="NZ_JACOGF010000002.1"/>
</dbReference>
<feature type="transmembrane region" description="Helical" evidence="12">
    <location>
        <begin position="300"/>
        <end position="319"/>
    </location>
</feature>
<dbReference type="InterPro" id="IPR005467">
    <property type="entry name" value="His_kinase_dom"/>
</dbReference>
<gene>
    <name evidence="15" type="ORF">H8L32_05775</name>
</gene>
<comment type="subcellular location">
    <subcellularLocation>
        <location evidence="2">Cell membrane</location>
        <topology evidence="2">Multi-pass membrane protein</topology>
    </subcellularLocation>
</comment>
<dbReference type="PANTHER" id="PTHR43711">
    <property type="entry name" value="TWO-COMPONENT HISTIDINE KINASE"/>
    <property type="match status" value="1"/>
</dbReference>
<name>A0ABR6ZN15_9BURK</name>
<keyword evidence="5" id="KW-0597">Phosphoprotein</keyword>
<dbReference type="InterPro" id="IPR013656">
    <property type="entry name" value="PAS_4"/>
</dbReference>
<evidence type="ECO:0000256" key="12">
    <source>
        <dbReference type="SAM" id="Phobius"/>
    </source>
</evidence>
<dbReference type="SUPFAM" id="SSF47384">
    <property type="entry name" value="Homodimeric domain of signal transducing histidine kinase"/>
    <property type="match status" value="1"/>
</dbReference>
<evidence type="ECO:0000256" key="2">
    <source>
        <dbReference type="ARBA" id="ARBA00004651"/>
    </source>
</evidence>
<evidence type="ECO:0000259" key="14">
    <source>
        <dbReference type="PROSITE" id="PS50112"/>
    </source>
</evidence>
<keyword evidence="4" id="KW-1003">Cell membrane</keyword>
<evidence type="ECO:0000256" key="7">
    <source>
        <dbReference type="ARBA" id="ARBA00022692"/>
    </source>
</evidence>
<dbReference type="InterPro" id="IPR033479">
    <property type="entry name" value="dCache_1"/>
</dbReference>
<dbReference type="NCBIfam" id="TIGR00229">
    <property type="entry name" value="sensory_box"/>
    <property type="match status" value="1"/>
</dbReference>
<dbReference type="EMBL" id="JACOGF010000002">
    <property type="protein sequence ID" value="MBC3916979.1"/>
    <property type="molecule type" value="Genomic_DNA"/>
</dbReference>
<sequence length="768" mass="85092">MSLLKPTSRPRLATLLTLGVSAVVLCTVLSALLLVDHFANNYAQKEAEQRLQQLSWQMRDQIDLVMQKSVGDVQLLSQLSQIRDAQDPSEIRRILDSLQNNFTDYAWIGLASPDGKVLASSKGLLEGQDVSQRPWFQQGKKALYAGDYHPALLLQKLLPYSADPWRFVDVAIPVRRADGSLRGVLGVHLSWNWARKLAQTILAPADQQYNVDIMIVRDDGTVLLGPKGMEEKKIKSSSLTQSRSGKTGTVEETFEDGKLYLTGYALTGQARNYPALQWSILVRQPKDIAMAALHNLEKEILLFCGLLGLILALVAALLARRASASLIRLSTAIEQRSLKRGGTAVTPSIPIVNAYHEAHLLSVTLADMVEKEERHLADMESANQSLETTVAERTHEIKQKASELELALQQQRNVQSRLQAITDNLPCIITFMDLEERYVFVNAFITSEFGVRPEQLIGKTLREVVGEEFYKPMAGYVKNVLAGQRASFEGTGELNKRTYYYQSVYVPAVNDRDEVEGFYAISFDIADRKRVEMMMNEFVSMVSHELRTPLTSINGALRLVAAGVAGEIPDKAKELTTVAMRNADRLLHLINDILDLEKIASGKMEFDFKVSALQPLIQDAISGNMSYSDQYGVSMRAIGDDAELYVNVDRDRYAQVLANLLSNAIKFSHKGGEVVVSVEKTADKVKVIVTDYGSGIPSHFHSKIFQKFSQVDSSNTRKKGGTGLGLNICKTIIEKMGGSIGFESTIDVGSKFFFELPLVPAPVANDNN</sequence>
<dbReference type="CDD" id="cd00082">
    <property type="entry name" value="HisKA"/>
    <property type="match status" value="1"/>
</dbReference>
<dbReference type="InterPro" id="IPR050736">
    <property type="entry name" value="Sensor_HK_Regulatory"/>
</dbReference>
<keyword evidence="8" id="KW-0418">Kinase</keyword>
<dbReference type="SUPFAM" id="SSF55874">
    <property type="entry name" value="ATPase domain of HSP90 chaperone/DNA topoisomerase II/histidine kinase"/>
    <property type="match status" value="1"/>
</dbReference>
<comment type="catalytic activity">
    <reaction evidence="1">
        <text>ATP + protein L-histidine = ADP + protein N-phospho-L-histidine.</text>
        <dbReference type="EC" id="2.7.13.3"/>
    </reaction>
</comment>
<dbReference type="Pfam" id="PF02743">
    <property type="entry name" value="dCache_1"/>
    <property type="match status" value="1"/>
</dbReference>
<feature type="transmembrane region" description="Helical" evidence="12">
    <location>
        <begin position="12"/>
        <end position="35"/>
    </location>
</feature>
<keyword evidence="9 12" id="KW-1133">Transmembrane helix</keyword>
<dbReference type="PRINTS" id="PR00344">
    <property type="entry name" value="BCTRLSENSOR"/>
</dbReference>
<dbReference type="InterPro" id="IPR004358">
    <property type="entry name" value="Sig_transdc_His_kin-like_C"/>
</dbReference>
<dbReference type="SMART" id="SM00387">
    <property type="entry name" value="HATPase_c"/>
    <property type="match status" value="1"/>
</dbReference>
<comment type="caution">
    <text evidence="15">The sequence shown here is derived from an EMBL/GenBank/DDBJ whole genome shotgun (WGS) entry which is preliminary data.</text>
</comment>
<evidence type="ECO:0000259" key="13">
    <source>
        <dbReference type="PROSITE" id="PS50109"/>
    </source>
</evidence>
<dbReference type="Gene3D" id="3.30.450.20">
    <property type="entry name" value="PAS domain"/>
    <property type="match status" value="2"/>
</dbReference>
<evidence type="ECO:0000256" key="11">
    <source>
        <dbReference type="ARBA" id="ARBA00023136"/>
    </source>
</evidence>
<feature type="domain" description="PAS" evidence="14">
    <location>
        <begin position="414"/>
        <end position="484"/>
    </location>
</feature>
<dbReference type="PANTHER" id="PTHR43711:SF30">
    <property type="entry name" value="HISTIDINE KINASE"/>
    <property type="match status" value="1"/>
</dbReference>
<dbReference type="SMART" id="SM00388">
    <property type="entry name" value="HisKA"/>
    <property type="match status" value="1"/>
</dbReference>
<evidence type="ECO:0000256" key="5">
    <source>
        <dbReference type="ARBA" id="ARBA00022553"/>
    </source>
</evidence>
<reference evidence="15 16" key="1">
    <citation type="submission" date="2020-08" db="EMBL/GenBank/DDBJ databases">
        <title>Novel species isolated from subtropical streams in China.</title>
        <authorList>
            <person name="Lu H."/>
        </authorList>
    </citation>
    <scope>NUCLEOTIDE SEQUENCE [LARGE SCALE GENOMIC DNA]</scope>
    <source>
        <strain evidence="15 16">CY18W</strain>
    </source>
</reference>
<evidence type="ECO:0000256" key="3">
    <source>
        <dbReference type="ARBA" id="ARBA00012438"/>
    </source>
</evidence>
<dbReference type="InterPro" id="IPR036890">
    <property type="entry name" value="HATPase_C_sf"/>
</dbReference>
<organism evidence="15 16">
    <name type="scientific">Undibacterium hunanense</name>
    <dbReference type="NCBI Taxonomy" id="2762292"/>
    <lineage>
        <taxon>Bacteria</taxon>
        <taxon>Pseudomonadati</taxon>
        <taxon>Pseudomonadota</taxon>
        <taxon>Betaproteobacteria</taxon>
        <taxon>Burkholderiales</taxon>
        <taxon>Oxalobacteraceae</taxon>
        <taxon>Undibacterium</taxon>
    </lineage>
</organism>
<dbReference type="Gene3D" id="1.10.287.130">
    <property type="match status" value="1"/>
</dbReference>
<evidence type="ECO:0000256" key="10">
    <source>
        <dbReference type="ARBA" id="ARBA00023012"/>
    </source>
</evidence>
<protein>
    <recommendedName>
        <fullName evidence="3">histidine kinase</fullName>
        <ecNumber evidence="3">2.7.13.3</ecNumber>
    </recommendedName>
</protein>
<dbReference type="SUPFAM" id="SSF55785">
    <property type="entry name" value="PYP-like sensor domain (PAS domain)"/>
    <property type="match status" value="1"/>
</dbReference>
<evidence type="ECO:0000256" key="8">
    <source>
        <dbReference type="ARBA" id="ARBA00022777"/>
    </source>
</evidence>
<evidence type="ECO:0000256" key="9">
    <source>
        <dbReference type="ARBA" id="ARBA00022989"/>
    </source>
</evidence>
<keyword evidence="7 12" id="KW-0812">Transmembrane</keyword>